<dbReference type="SUPFAM" id="SSF54001">
    <property type="entry name" value="Cysteine proteinases"/>
    <property type="match status" value="1"/>
</dbReference>
<dbReference type="RefSeq" id="WP_246442315.1">
    <property type="nucleotide sequence ID" value="NZ_JACJII010000001.1"/>
</dbReference>
<dbReference type="Pfam" id="PF01471">
    <property type="entry name" value="PG_binding_1"/>
    <property type="match status" value="1"/>
</dbReference>
<comment type="caution">
    <text evidence="4">The sequence shown here is derived from an EMBL/GenBank/DDBJ whole genome shotgun (WGS) entry which is preliminary data.</text>
</comment>
<dbReference type="InterPro" id="IPR036365">
    <property type="entry name" value="PGBD-like_sf"/>
</dbReference>
<dbReference type="InterPro" id="IPR036366">
    <property type="entry name" value="PGBDSf"/>
</dbReference>
<keyword evidence="4" id="KW-0378">Hydrolase</keyword>
<reference evidence="4 5" key="1">
    <citation type="submission" date="2020-08" db="EMBL/GenBank/DDBJ databases">
        <title>Sequencing the genomes of 1000 actinobacteria strains.</title>
        <authorList>
            <person name="Klenk H.-P."/>
        </authorList>
    </citation>
    <scope>NUCLEOTIDE SEQUENCE [LARGE SCALE GENOMIC DNA]</scope>
    <source>
        <strain evidence="4 5">DSM 45823</strain>
    </source>
</reference>
<dbReference type="InterPro" id="IPR002477">
    <property type="entry name" value="Peptidoglycan-bd-like"/>
</dbReference>
<feature type="domain" description="Peptidoglycan binding-like" evidence="2">
    <location>
        <begin position="192"/>
        <end position="245"/>
    </location>
</feature>
<dbReference type="AlphaFoldDB" id="A0A7W3N1N0"/>
<dbReference type="GO" id="GO:0016787">
    <property type="term" value="F:hydrolase activity"/>
    <property type="evidence" value="ECO:0007669"/>
    <property type="project" value="UniProtKB-KW"/>
</dbReference>
<evidence type="ECO:0000259" key="2">
    <source>
        <dbReference type="Pfam" id="PF01471"/>
    </source>
</evidence>
<feature type="domain" description="Peptidase C51" evidence="3">
    <location>
        <begin position="66"/>
        <end position="133"/>
    </location>
</feature>
<evidence type="ECO:0000259" key="3">
    <source>
        <dbReference type="Pfam" id="PF05257"/>
    </source>
</evidence>
<dbReference type="EMBL" id="JACJII010000001">
    <property type="protein sequence ID" value="MBA9005901.1"/>
    <property type="molecule type" value="Genomic_DNA"/>
</dbReference>
<evidence type="ECO:0000313" key="4">
    <source>
        <dbReference type="EMBL" id="MBA9005901.1"/>
    </source>
</evidence>
<dbReference type="Gene3D" id="1.10.101.10">
    <property type="entry name" value="PGBD-like superfamily/PGBD"/>
    <property type="match status" value="1"/>
</dbReference>
<gene>
    <name evidence="4" type="ORF">HNR21_004783</name>
</gene>
<dbReference type="Proteomes" id="UP000539313">
    <property type="component" value="Unassembled WGS sequence"/>
</dbReference>
<name>A0A7W3N1N0_9ACTN</name>
<sequence length="253" mass="27758">MGTAAGMLAAARADLGLAGRPNWITRSYSARHGDEYLRAAWCDMAITEWAIKSGNRAAVLPAGLDRAYTVWHAQDFQKIGRWHPGTVANLNRAKPGDIVFFDWGESDRISNIDHVGLIEAVLGGGRVQTIEGNTGDAVRRRVRSAAVIAGYGRPAYGTPDDDAEEPERPVERPGTTAPPWPGRYITQPPIMTGSDVRRWQARMSHRGWPITVDGAYGPRSEGICRAFQAEKDLQVDGVIGPETWRESWEAPIT</sequence>
<protein>
    <submittedName>
        <fullName evidence="4">Peptidoglycan hydrolase-like protein with peptidoglycan-binding domain</fullName>
    </submittedName>
</protein>
<dbReference type="Pfam" id="PF05257">
    <property type="entry name" value="CHAP"/>
    <property type="match status" value="1"/>
</dbReference>
<accession>A0A7W3N1N0</accession>
<proteinExistence type="predicted"/>
<keyword evidence="5" id="KW-1185">Reference proteome</keyword>
<dbReference type="SUPFAM" id="SSF47090">
    <property type="entry name" value="PGBD-like"/>
    <property type="match status" value="1"/>
</dbReference>
<feature type="region of interest" description="Disordered" evidence="1">
    <location>
        <begin position="153"/>
        <end position="189"/>
    </location>
</feature>
<organism evidence="4 5">
    <name type="scientific">Thermomonospora cellulosilytica</name>
    <dbReference type="NCBI Taxonomy" id="1411118"/>
    <lineage>
        <taxon>Bacteria</taxon>
        <taxon>Bacillati</taxon>
        <taxon>Actinomycetota</taxon>
        <taxon>Actinomycetes</taxon>
        <taxon>Streptosporangiales</taxon>
        <taxon>Thermomonosporaceae</taxon>
        <taxon>Thermomonospora</taxon>
    </lineage>
</organism>
<evidence type="ECO:0000256" key="1">
    <source>
        <dbReference type="SAM" id="MobiDB-lite"/>
    </source>
</evidence>
<evidence type="ECO:0000313" key="5">
    <source>
        <dbReference type="Proteomes" id="UP000539313"/>
    </source>
</evidence>
<dbReference type="InterPro" id="IPR007921">
    <property type="entry name" value="CHAP_dom"/>
</dbReference>
<dbReference type="InterPro" id="IPR038765">
    <property type="entry name" value="Papain-like_cys_pep_sf"/>
</dbReference>
<dbReference type="Gene3D" id="3.90.1720.10">
    <property type="entry name" value="endopeptidase domain like (from Nostoc punctiforme)"/>
    <property type="match status" value="1"/>
</dbReference>